<dbReference type="Gene3D" id="1.10.720.30">
    <property type="entry name" value="SAP domain"/>
    <property type="match status" value="1"/>
</dbReference>
<reference evidence="3" key="2">
    <citation type="submission" date="2017-06" db="EMBL/GenBank/DDBJ databases">
        <title>WGS assembly of Brachypodium distachyon.</title>
        <authorList>
            <consortium name="The International Brachypodium Initiative"/>
            <person name="Lucas S."/>
            <person name="Harmon-Smith M."/>
            <person name="Lail K."/>
            <person name="Tice H."/>
            <person name="Grimwood J."/>
            <person name="Bruce D."/>
            <person name="Barry K."/>
            <person name="Shu S."/>
            <person name="Lindquist E."/>
            <person name="Wang M."/>
            <person name="Pitluck S."/>
            <person name="Vogel J.P."/>
            <person name="Garvin D.F."/>
            <person name="Mockler T.C."/>
            <person name="Schmutz J."/>
            <person name="Rokhsar D."/>
            <person name="Bevan M.W."/>
        </authorList>
    </citation>
    <scope>NUCLEOTIDE SEQUENCE</scope>
    <source>
        <strain evidence="3">Bd21</strain>
    </source>
</reference>
<dbReference type="InterPro" id="IPR032552">
    <property type="entry name" value="RSB_motif"/>
</dbReference>
<evidence type="ECO:0000313" key="4">
    <source>
        <dbReference type="EnsemblPlants" id="PNT74708"/>
    </source>
</evidence>
<dbReference type="STRING" id="15368.A0A2K2DKA2"/>
<feature type="region of interest" description="Disordered" evidence="1">
    <location>
        <begin position="878"/>
        <end position="910"/>
    </location>
</feature>
<dbReference type="EnsemblPlants" id="PNT74708">
    <property type="protein sequence ID" value="PNT74708"/>
    <property type="gene ID" value="BRADI_1g20715v3"/>
</dbReference>
<dbReference type="SUPFAM" id="SSF54928">
    <property type="entry name" value="RNA-binding domain, RBD"/>
    <property type="match status" value="1"/>
</dbReference>
<dbReference type="CDD" id="cd12432">
    <property type="entry name" value="RRM_ACINU"/>
    <property type="match status" value="1"/>
</dbReference>
<dbReference type="Gramene" id="PNT74708">
    <property type="protein sequence ID" value="PNT74708"/>
    <property type="gene ID" value="BRADI_1g20715v3"/>
</dbReference>
<dbReference type="InterPro" id="IPR034257">
    <property type="entry name" value="Acinus_RRM"/>
</dbReference>
<name>A0A2K2DKA2_BRADI</name>
<dbReference type="Pfam" id="PF16294">
    <property type="entry name" value="RSB_motif"/>
    <property type="match status" value="1"/>
</dbReference>
<dbReference type="GeneID" id="100828438"/>
<dbReference type="PANTHER" id="PTHR47031:SF10">
    <property type="entry name" value="OS07G0626200 PROTEIN"/>
    <property type="match status" value="1"/>
</dbReference>
<gene>
    <name evidence="4" type="primary">LOC100828438</name>
    <name evidence="3" type="ORF">BRADI_1g20715v3</name>
</gene>
<dbReference type="InterPro" id="IPR035979">
    <property type="entry name" value="RBD_domain_sf"/>
</dbReference>
<protein>
    <recommendedName>
        <fullName evidence="2">SAP domain-containing protein</fullName>
    </recommendedName>
</protein>
<evidence type="ECO:0000256" key="1">
    <source>
        <dbReference type="SAM" id="MobiDB-lite"/>
    </source>
</evidence>
<feature type="region of interest" description="Disordered" evidence="1">
    <location>
        <begin position="53"/>
        <end position="75"/>
    </location>
</feature>
<evidence type="ECO:0000313" key="5">
    <source>
        <dbReference type="Proteomes" id="UP000008810"/>
    </source>
</evidence>
<proteinExistence type="predicted"/>
<dbReference type="AlphaFoldDB" id="A0A2K2DKA2"/>
<dbReference type="EMBL" id="CM000880">
    <property type="protein sequence ID" value="PNT74708.1"/>
    <property type="molecule type" value="Genomic_DNA"/>
</dbReference>
<dbReference type="KEGG" id="bdi:100828438"/>
<evidence type="ECO:0000259" key="2">
    <source>
        <dbReference type="SMART" id="SM00513"/>
    </source>
</evidence>
<dbReference type="PANTHER" id="PTHR47031">
    <property type="entry name" value="SAP DNA-BINDING DOMAIN-CONTAINING PROTEIN"/>
    <property type="match status" value="1"/>
</dbReference>
<dbReference type="InterPro" id="IPR036361">
    <property type="entry name" value="SAP_dom_sf"/>
</dbReference>
<dbReference type="ExpressionAtlas" id="A0A2K2DKA2">
    <property type="expression patterns" value="baseline"/>
</dbReference>
<reference evidence="3 4" key="1">
    <citation type="journal article" date="2010" name="Nature">
        <title>Genome sequencing and analysis of the model grass Brachypodium distachyon.</title>
        <authorList>
            <consortium name="International Brachypodium Initiative"/>
        </authorList>
    </citation>
    <scope>NUCLEOTIDE SEQUENCE [LARGE SCALE GENOMIC DNA]</scope>
    <source>
        <strain evidence="3">Bd21</strain>
        <strain evidence="4">cv. Bd21</strain>
    </source>
</reference>
<reference evidence="4" key="3">
    <citation type="submission" date="2018-08" db="UniProtKB">
        <authorList>
            <consortium name="EnsemblPlants"/>
        </authorList>
    </citation>
    <scope>IDENTIFICATION</scope>
    <source>
        <strain evidence="4">cv. Bd21</strain>
    </source>
</reference>
<accession>A0A2K2DKA2</accession>
<sequence>MLTYPVLNERSIDQWSIMELKDELCRRNLPIIGLKDDLVKRLFEDLQGNILGGEGTGGGATADDDLKEDSTSGSADTTIGLATMEQSVDEVPSQVATQEGDLVVSFTEDSKERAVATTDVNEEAVVTTDEISQTTLVAAAEVVVAPLVDVATTDKVSLCDTVATKRDDLGSTPSHGTIVKEVYAQADGHSAITAEKASEEGTSKKIIADDLPSDVASIDVKLDATSALGKLDADILEHKALSSPLDAIAPTVPCGVDAVATAPRENAVTLIPINSGDLKDEKTPSSSGASICQAVMDHIVDEGHSQEGDHVVSVTEASKESAVATTDVNHEVSVTTGEVSRVTLVAAIEVTDAPLVDVAITKISLSDAVATKGDDLGSTPSDGTIVKEVYPQADGHSEIIAEKYPEKGTRKKMSVDDLPSDAANIDVVYAASVKDKLSSDVLEHKAVSSRPETIAPHATAPGQNADTFILKIDSGDNASMNDNQHDSGHTIITCQPTLSRPEDQVSEASSDLGSQIKCVLISHDNISTNVMGNLNADSSDLELEAKRDMVKPPSNIPSVGDHLQAFNHDKEFSKNDISFQQVQSTTSMNLDKKEISHNGGSPENLDLDRSSGDEMMEDVMESKHVDPNIKSGDLGGKNEFTNSDYEVKEVILIDTVTNDSSVHTKAIAAEGKAVTPSEKRKPEAQEFLANKPIKRQRHVYNLKIPKQQACGPSGSDAPKDVFQPALKHSFGRSDSTESGEAHKVHIVQPSLRPATTSLRVDRFVRPFTLKAVQELLGRTGSVCGFWMDHIKTHCYVTYSSVEEAVATRNAVYNLQWPPNNGNYLVAEFVDPCEVKLRLEHPPPPPVPIRLSTDTVPKAAPFHQAKANQMMAASRGLLPTPQSPMMLPPTSTPGSGREMLPPPPKEPVSDTAPLSLDELFKRTQASPRIFYLPLSEEEMSAKLAARSKGKRGG</sequence>
<keyword evidence="5" id="KW-1185">Reference proteome</keyword>
<evidence type="ECO:0000313" key="3">
    <source>
        <dbReference type="EMBL" id="PNT74708.1"/>
    </source>
</evidence>
<organism evidence="3">
    <name type="scientific">Brachypodium distachyon</name>
    <name type="common">Purple false brome</name>
    <name type="synonym">Trachynia distachya</name>
    <dbReference type="NCBI Taxonomy" id="15368"/>
    <lineage>
        <taxon>Eukaryota</taxon>
        <taxon>Viridiplantae</taxon>
        <taxon>Streptophyta</taxon>
        <taxon>Embryophyta</taxon>
        <taxon>Tracheophyta</taxon>
        <taxon>Spermatophyta</taxon>
        <taxon>Magnoliopsida</taxon>
        <taxon>Liliopsida</taxon>
        <taxon>Poales</taxon>
        <taxon>Poaceae</taxon>
        <taxon>BOP clade</taxon>
        <taxon>Pooideae</taxon>
        <taxon>Stipodae</taxon>
        <taxon>Brachypodieae</taxon>
        <taxon>Brachypodium</taxon>
    </lineage>
</organism>
<dbReference type="SMART" id="SM00513">
    <property type="entry name" value="SAP"/>
    <property type="match status" value="1"/>
</dbReference>
<dbReference type="InterPro" id="IPR003034">
    <property type="entry name" value="SAP_dom"/>
</dbReference>
<dbReference type="Proteomes" id="UP000008810">
    <property type="component" value="Chromosome 1"/>
</dbReference>
<dbReference type="RefSeq" id="XP_003559928.1">
    <property type="nucleotide sequence ID" value="XM_003559880.4"/>
</dbReference>
<feature type="region of interest" description="Disordered" evidence="1">
    <location>
        <begin position="585"/>
        <end position="610"/>
    </location>
</feature>
<dbReference type="OrthoDB" id="5348404at2759"/>
<dbReference type="GO" id="GO:0003676">
    <property type="term" value="F:nucleic acid binding"/>
    <property type="evidence" value="ECO:0007669"/>
    <property type="project" value="InterPro"/>
</dbReference>
<dbReference type="SUPFAM" id="SSF68906">
    <property type="entry name" value="SAP domain"/>
    <property type="match status" value="1"/>
</dbReference>
<feature type="domain" description="SAP" evidence="2">
    <location>
        <begin position="12"/>
        <end position="46"/>
    </location>
</feature>